<accession>A0A0C9ZBW0</accession>
<reference evidence="1 2" key="1">
    <citation type="submission" date="2014-04" db="EMBL/GenBank/DDBJ databases">
        <authorList>
            <consortium name="DOE Joint Genome Institute"/>
            <person name="Kuo A."/>
            <person name="Kohler A."/>
            <person name="Costa M.D."/>
            <person name="Nagy L.G."/>
            <person name="Floudas D."/>
            <person name="Copeland A."/>
            <person name="Barry K.W."/>
            <person name="Cichocki N."/>
            <person name="Veneault-Fourrey C."/>
            <person name="LaButti K."/>
            <person name="Lindquist E.A."/>
            <person name="Lipzen A."/>
            <person name="Lundell T."/>
            <person name="Morin E."/>
            <person name="Murat C."/>
            <person name="Sun H."/>
            <person name="Tunlid A."/>
            <person name="Henrissat B."/>
            <person name="Grigoriev I.V."/>
            <person name="Hibbett D.S."/>
            <person name="Martin F."/>
            <person name="Nordberg H.P."/>
            <person name="Cantor M.N."/>
            <person name="Hua S.X."/>
        </authorList>
    </citation>
    <scope>NUCLEOTIDE SEQUENCE [LARGE SCALE GENOMIC DNA]</scope>
    <source>
        <strain evidence="1 2">441</strain>
    </source>
</reference>
<evidence type="ECO:0000313" key="2">
    <source>
        <dbReference type="Proteomes" id="UP000054018"/>
    </source>
</evidence>
<dbReference type="AlphaFoldDB" id="A0A0C9ZBW0"/>
<dbReference type="Proteomes" id="UP000054018">
    <property type="component" value="Unassembled WGS sequence"/>
</dbReference>
<sequence>MAHVPSMSLNFYLRILRARSEYSDTRNYVAKIIYLLVHTDLVLSCTCEYYKCTALTIVDAAGYLTNKTQEPYHHIYCNIAH</sequence>
<reference evidence="2" key="2">
    <citation type="submission" date="2015-01" db="EMBL/GenBank/DDBJ databases">
        <title>Evolutionary Origins and Diversification of the Mycorrhizal Mutualists.</title>
        <authorList>
            <consortium name="DOE Joint Genome Institute"/>
            <consortium name="Mycorrhizal Genomics Consortium"/>
            <person name="Kohler A."/>
            <person name="Kuo A."/>
            <person name="Nagy L.G."/>
            <person name="Floudas D."/>
            <person name="Copeland A."/>
            <person name="Barry K.W."/>
            <person name="Cichocki N."/>
            <person name="Veneault-Fourrey C."/>
            <person name="LaButti K."/>
            <person name="Lindquist E.A."/>
            <person name="Lipzen A."/>
            <person name="Lundell T."/>
            <person name="Morin E."/>
            <person name="Murat C."/>
            <person name="Riley R."/>
            <person name="Ohm R."/>
            <person name="Sun H."/>
            <person name="Tunlid A."/>
            <person name="Henrissat B."/>
            <person name="Grigoriev I.V."/>
            <person name="Hibbett D.S."/>
            <person name="Martin F."/>
        </authorList>
    </citation>
    <scope>NUCLEOTIDE SEQUENCE [LARGE SCALE GENOMIC DNA]</scope>
    <source>
        <strain evidence="2">441</strain>
    </source>
</reference>
<evidence type="ECO:0000313" key="1">
    <source>
        <dbReference type="EMBL" id="KIK23424.1"/>
    </source>
</evidence>
<name>A0A0C9ZBW0_9AGAM</name>
<keyword evidence="2" id="KW-1185">Reference proteome</keyword>
<protein>
    <submittedName>
        <fullName evidence="1">Uncharacterized protein</fullName>
    </submittedName>
</protein>
<gene>
    <name evidence="1" type="ORF">PISMIDRAFT_460643</name>
</gene>
<dbReference type="HOGENOM" id="CLU_2574779_0_0_1"/>
<organism evidence="1 2">
    <name type="scientific">Pisolithus microcarpus 441</name>
    <dbReference type="NCBI Taxonomy" id="765257"/>
    <lineage>
        <taxon>Eukaryota</taxon>
        <taxon>Fungi</taxon>
        <taxon>Dikarya</taxon>
        <taxon>Basidiomycota</taxon>
        <taxon>Agaricomycotina</taxon>
        <taxon>Agaricomycetes</taxon>
        <taxon>Agaricomycetidae</taxon>
        <taxon>Boletales</taxon>
        <taxon>Sclerodermatineae</taxon>
        <taxon>Pisolithaceae</taxon>
        <taxon>Pisolithus</taxon>
    </lineage>
</organism>
<dbReference type="EMBL" id="KN833726">
    <property type="protein sequence ID" value="KIK23424.1"/>
    <property type="molecule type" value="Genomic_DNA"/>
</dbReference>
<proteinExistence type="predicted"/>